<dbReference type="RefSeq" id="WP_158168946.1">
    <property type="nucleotide sequence ID" value="NZ_CP043538.1"/>
</dbReference>
<dbReference type="AlphaFoldDB" id="A0A6B9FLZ8"/>
<evidence type="ECO:0000313" key="2">
    <source>
        <dbReference type="EMBL" id="QGY03600.1"/>
    </source>
</evidence>
<feature type="region of interest" description="Disordered" evidence="1">
    <location>
        <begin position="1"/>
        <end position="83"/>
    </location>
</feature>
<gene>
    <name evidence="2" type="ORF">MMSR116_18180</name>
</gene>
<dbReference type="Proteomes" id="UP000012488">
    <property type="component" value="Chromosome"/>
</dbReference>
<reference evidence="2 3" key="2">
    <citation type="journal article" date="2013" name="Genome Announc.">
        <title>Draft Genome Sequence of Methylobacterium mesophilicum Strain SR1.6/6, Isolated from Citrus sinensis.</title>
        <authorList>
            <person name="Marinho Almeida D."/>
            <person name="Dini-Andreote F."/>
            <person name="Camargo Neves A.A."/>
            <person name="Juca Ramos R.T."/>
            <person name="Andreote F.D."/>
            <person name="Carneiro A.R."/>
            <person name="Oliveira de Souza Lima A."/>
            <person name="Caracciolo Gomes de Sa P.H."/>
            <person name="Ribeiro Barbosa M.S."/>
            <person name="Araujo W.L."/>
            <person name="Silva A."/>
        </authorList>
    </citation>
    <scope>NUCLEOTIDE SEQUENCE [LARGE SCALE GENOMIC DNA]</scope>
    <source>
        <strain evidence="2 3">SR1.6/6</strain>
    </source>
</reference>
<organism evidence="2 3">
    <name type="scientific">Methylobacterium mesophilicum SR1.6/6</name>
    <dbReference type="NCBI Taxonomy" id="908290"/>
    <lineage>
        <taxon>Bacteria</taxon>
        <taxon>Pseudomonadati</taxon>
        <taxon>Pseudomonadota</taxon>
        <taxon>Alphaproteobacteria</taxon>
        <taxon>Hyphomicrobiales</taxon>
        <taxon>Methylobacteriaceae</taxon>
        <taxon>Methylobacterium</taxon>
    </lineage>
</organism>
<evidence type="ECO:0000313" key="3">
    <source>
        <dbReference type="Proteomes" id="UP000012488"/>
    </source>
</evidence>
<dbReference type="KEGG" id="mmes:MMSR116_18180"/>
<protein>
    <recommendedName>
        <fullName evidence="4">Stability/partitioning determinant</fullName>
    </recommendedName>
</protein>
<proteinExistence type="predicted"/>
<evidence type="ECO:0000256" key="1">
    <source>
        <dbReference type="SAM" id="MobiDB-lite"/>
    </source>
</evidence>
<dbReference type="OrthoDB" id="7477461at2"/>
<sequence length="128" mass="13977">MNDRAKLFEDDDLDLSDFKPKEGSRPAGPDPEQVRAVSEAAQFSSREPKAVRPKPAAAAAPAAKAEPAAPKREPRRHRTGRTIQFNCRTTPACADGMYAIADSQGWLVGETLERAYAALKRELEGQEV</sequence>
<accession>A0A6B9FLZ8</accession>
<name>A0A6B9FLZ8_9HYPH</name>
<dbReference type="EMBL" id="CP043538">
    <property type="protein sequence ID" value="QGY03600.1"/>
    <property type="molecule type" value="Genomic_DNA"/>
</dbReference>
<feature type="compositionally biased region" description="Low complexity" evidence="1">
    <location>
        <begin position="53"/>
        <end position="68"/>
    </location>
</feature>
<evidence type="ECO:0008006" key="4">
    <source>
        <dbReference type="Google" id="ProtNLM"/>
    </source>
</evidence>
<reference evidence="2 3" key="1">
    <citation type="journal article" date="2012" name="Genet. Mol. Biol.">
        <title>Analysis of 16S rRNA and mxaF genes revealing insights into Methylobacterium niche-specific plant association.</title>
        <authorList>
            <person name="Dourado M.N."/>
            <person name="Andreote F.D."/>
            <person name="Dini-Andreote F."/>
            <person name="Conti R."/>
            <person name="Araujo J.M."/>
            <person name="Araujo W.L."/>
        </authorList>
    </citation>
    <scope>NUCLEOTIDE SEQUENCE [LARGE SCALE GENOMIC DNA]</scope>
    <source>
        <strain evidence="2 3">SR1.6/6</strain>
    </source>
</reference>